<evidence type="ECO:0000256" key="1">
    <source>
        <dbReference type="SAM" id="MobiDB-lite"/>
    </source>
</evidence>
<dbReference type="VEuPathDB" id="FungiDB:RhiirFUN_011265"/>
<accession>A0A2N1MQ56</accession>
<dbReference type="VEuPathDB" id="FungiDB:RhiirA1_471516"/>
<protein>
    <submittedName>
        <fullName evidence="3">Uncharacterized protein</fullName>
    </submittedName>
</protein>
<dbReference type="VEuPathDB" id="FungiDB:RhiirA1_519900"/>
<reference evidence="3 4" key="1">
    <citation type="submission" date="2016-04" db="EMBL/GenBank/DDBJ databases">
        <title>Genome analyses suggest a sexual origin of heterokaryosis in a supposedly ancient asexual fungus.</title>
        <authorList>
            <person name="Ropars J."/>
            <person name="Sedzielewska K."/>
            <person name="Noel J."/>
            <person name="Charron P."/>
            <person name="Farinelli L."/>
            <person name="Marton T."/>
            <person name="Kruger M."/>
            <person name="Pelin A."/>
            <person name="Brachmann A."/>
            <person name="Corradi N."/>
        </authorList>
    </citation>
    <scope>NUCLEOTIDE SEQUENCE [LARGE SCALE GENOMIC DNA]</scope>
    <source>
        <strain evidence="3 4">C2</strain>
    </source>
</reference>
<dbReference type="AlphaFoldDB" id="A0A2N1MQ56"/>
<gene>
    <name evidence="3" type="ORF">RhiirC2_788420</name>
    <name evidence="2" type="ORF">RhiirC2_789274</name>
</gene>
<dbReference type="VEuPathDB" id="FungiDB:RhiirFUN_018457"/>
<proteinExistence type="predicted"/>
<evidence type="ECO:0000313" key="2">
    <source>
        <dbReference type="EMBL" id="PKK63174.1"/>
    </source>
</evidence>
<evidence type="ECO:0000313" key="3">
    <source>
        <dbReference type="EMBL" id="PKK63777.1"/>
    </source>
</evidence>
<comment type="caution">
    <text evidence="3">The sequence shown here is derived from an EMBL/GenBank/DDBJ whole genome shotgun (WGS) entry which is preliminary data.</text>
</comment>
<organism evidence="3 4">
    <name type="scientific">Rhizophagus irregularis</name>
    <dbReference type="NCBI Taxonomy" id="588596"/>
    <lineage>
        <taxon>Eukaryota</taxon>
        <taxon>Fungi</taxon>
        <taxon>Fungi incertae sedis</taxon>
        <taxon>Mucoromycota</taxon>
        <taxon>Glomeromycotina</taxon>
        <taxon>Glomeromycetes</taxon>
        <taxon>Glomerales</taxon>
        <taxon>Glomeraceae</taxon>
        <taxon>Rhizophagus</taxon>
    </lineage>
</organism>
<dbReference type="Proteomes" id="UP000233469">
    <property type="component" value="Unassembled WGS sequence"/>
</dbReference>
<sequence length="573" mass="65790">MHKSRLSLTKPFSLRKSANFSGRNILQKHKQFRSSLNADNKEGGETELQDEMDVESDNDDNNGEDDNGNGEEENNEDDDANNGDDDDANNGDDDDANNGDDDDANNEDEEEDDDHHIYGEENVYYDDDGDNVDEDEMEEDYDLGEDDSIVDDSSNVIFKFIHLLALMNEPPILDAAHEDTIVDSSLDNDHMSKINGSFAPYFENATSALLFCWIQKHNISTNAYNDLVEILQHQKFEVKDVVKNIRRFRQWRNRLPLMPIRTRTIKINPKKMPSTSKGTKPCFYLSIRDIIQNILNNPSLYNSLYFGPGIEAEEKKEFWHGDLWAESPLFGQDKITINGEIYRPSEFAIYKENGNRRIGRIRSIVSVNDELQIKIQRIYTYDELPNNFHCHSRMITRESQLWLVDQYLEEGSIIVNTNEIVKKIDITIVRDSTIITDGLFIKTILYKNNGRWKLRDATLDYMHPCEYSVLNPPPPQYNNLRVDIKQLEKGVLMNVQGINCWVVAGFRCVTADLPQGNDLTGVKRYGAIKGCRICLAAKENATDITLDIANISRYHHITNTQFEDIFTALTQKE</sequence>
<dbReference type="EMBL" id="LLXL01001575">
    <property type="protein sequence ID" value="PKK63777.1"/>
    <property type="molecule type" value="Genomic_DNA"/>
</dbReference>
<feature type="compositionally biased region" description="Acidic residues" evidence="1">
    <location>
        <begin position="123"/>
        <end position="148"/>
    </location>
</feature>
<feature type="compositionally biased region" description="Acidic residues" evidence="1">
    <location>
        <begin position="45"/>
        <end position="113"/>
    </location>
</feature>
<dbReference type="VEuPathDB" id="FungiDB:FUN_024529"/>
<reference evidence="3 4" key="2">
    <citation type="submission" date="2017-10" db="EMBL/GenBank/DDBJ databases">
        <title>Extensive intraspecific genome diversity in a model arbuscular mycorrhizal fungus.</title>
        <authorList>
            <person name="Chen E.C.H."/>
            <person name="Morin E."/>
            <person name="Baudet D."/>
            <person name="Noel J."/>
            <person name="Ndikumana S."/>
            <person name="Charron P."/>
            <person name="St-Onge C."/>
            <person name="Giorgi J."/>
            <person name="Grigoriev I.V."/>
            <person name="Roux C."/>
            <person name="Martin F.M."/>
            <person name="Corradi N."/>
        </authorList>
    </citation>
    <scope>NUCLEOTIDE SEQUENCE [LARGE SCALE GENOMIC DNA]</scope>
    <source>
        <strain evidence="3 4">C2</strain>
    </source>
</reference>
<dbReference type="EMBL" id="LLXL01001712">
    <property type="protein sequence ID" value="PKK63174.1"/>
    <property type="molecule type" value="Genomic_DNA"/>
</dbReference>
<name>A0A2N1MQ56_9GLOM</name>
<evidence type="ECO:0000313" key="4">
    <source>
        <dbReference type="Proteomes" id="UP000233469"/>
    </source>
</evidence>
<feature type="region of interest" description="Disordered" evidence="1">
    <location>
        <begin position="1"/>
        <end position="148"/>
    </location>
</feature>